<keyword evidence="9" id="KW-1185">Reference proteome</keyword>
<dbReference type="InterPro" id="IPR007135">
    <property type="entry name" value="Atg3/Atg10"/>
</dbReference>
<keyword evidence="5" id="KW-0653">Protein transport</keyword>
<keyword evidence="3" id="KW-0808">Transferase</keyword>
<evidence type="ECO:0000256" key="1">
    <source>
        <dbReference type="ARBA" id="ARBA00005696"/>
    </source>
</evidence>
<keyword evidence="6" id="KW-0072">Autophagy</keyword>
<protein>
    <recommendedName>
        <fullName evidence="2">Ubiquitin-like-conjugating enzyme ATG10</fullName>
    </recommendedName>
    <alternativeName>
        <fullName evidence="7">Autophagy-related protein 10</fullName>
    </alternativeName>
</protein>
<reference evidence="8 9" key="1">
    <citation type="journal article" date="2023" name="IMA Fungus">
        <title>Comparative genomic study of the Penicillium genus elucidates a diverse pangenome and 15 lateral gene transfer events.</title>
        <authorList>
            <person name="Petersen C."/>
            <person name="Sorensen T."/>
            <person name="Nielsen M.R."/>
            <person name="Sondergaard T.E."/>
            <person name="Sorensen J.L."/>
            <person name="Fitzpatrick D.A."/>
            <person name="Frisvad J.C."/>
            <person name="Nielsen K.L."/>
        </authorList>
    </citation>
    <scope>NUCLEOTIDE SEQUENCE [LARGE SCALE GENOMIC DNA]</scope>
    <source>
        <strain evidence="8 9">IBT 29057</strain>
    </source>
</reference>
<organism evidence="8 9">
    <name type="scientific">Penicillium hetheringtonii</name>
    <dbReference type="NCBI Taxonomy" id="911720"/>
    <lineage>
        <taxon>Eukaryota</taxon>
        <taxon>Fungi</taxon>
        <taxon>Dikarya</taxon>
        <taxon>Ascomycota</taxon>
        <taxon>Pezizomycotina</taxon>
        <taxon>Eurotiomycetes</taxon>
        <taxon>Eurotiomycetidae</taxon>
        <taxon>Eurotiales</taxon>
        <taxon>Aspergillaceae</taxon>
        <taxon>Penicillium</taxon>
    </lineage>
</organism>
<evidence type="ECO:0000256" key="6">
    <source>
        <dbReference type="ARBA" id="ARBA00023006"/>
    </source>
</evidence>
<dbReference type="Gene3D" id="3.30.1460.50">
    <property type="match status" value="1"/>
</dbReference>
<dbReference type="GO" id="GO:0032446">
    <property type="term" value="P:protein modification by small protein conjugation"/>
    <property type="evidence" value="ECO:0007669"/>
    <property type="project" value="TreeGrafter"/>
</dbReference>
<evidence type="ECO:0000256" key="3">
    <source>
        <dbReference type="ARBA" id="ARBA00022679"/>
    </source>
</evidence>
<dbReference type="GO" id="GO:0000422">
    <property type="term" value="P:autophagy of mitochondrion"/>
    <property type="evidence" value="ECO:0007669"/>
    <property type="project" value="TreeGrafter"/>
</dbReference>
<name>A0AAD6DI22_9EURO</name>
<comment type="caution">
    <text evidence="8">The sequence shown here is derived from an EMBL/GenBank/DDBJ whole genome shotgun (WGS) entry which is preliminary data.</text>
</comment>
<gene>
    <name evidence="8" type="ORF">N7450_006542</name>
</gene>
<keyword evidence="5" id="KW-0813">Transport</keyword>
<sequence>MSCAWTTFPFLTALEFERACRGLVDRVCTCTTGLEGGWSSIRLVTQNATSLKITRRVKIHDNSEIQSEDRQDAQVPFPATRETPLNTSPQEALVRTDGRPTLHIEYEILLSSTYQVPVLYFTLHRDDQGPIGLDGVYQYLVPEPYRKQLKSVGGNGWDQFWKREREKKKATGYHPESGAPAFFVHPCNTADAMGKIADARTVTPETYLLIWLGLVGQCVSLNVPHELVLPQDSARPS</sequence>
<evidence type="ECO:0000256" key="2">
    <source>
        <dbReference type="ARBA" id="ARBA00021099"/>
    </source>
</evidence>
<evidence type="ECO:0000256" key="5">
    <source>
        <dbReference type="ARBA" id="ARBA00022927"/>
    </source>
</evidence>
<accession>A0AAD6DI22</accession>
<dbReference type="GO" id="GO:0015031">
    <property type="term" value="P:protein transport"/>
    <property type="evidence" value="ECO:0007669"/>
    <property type="project" value="UniProtKB-KW"/>
</dbReference>
<evidence type="ECO:0000313" key="9">
    <source>
        <dbReference type="Proteomes" id="UP001216150"/>
    </source>
</evidence>
<comment type="similarity">
    <text evidence="1">Belongs to the ATG10 family.</text>
</comment>
<dbReference type="GO" id="GO:0005829">
    <property type="term" value="C:cytosol"/>
    <property type="evidence" value="ECO:0007669"/>
    <property type="project" value="TreeGrafter"/>
</dbReference>
<dbReference type="Proteomes" id="UP001216150">
    <property type="component" value="Unassembled WGS sequence"/>
</dbReference>
<dbReference type="AlphaFoldDB" id="A0AAD6DI22"/>
<evidence type="ECO:0000256" key="7">
    <source>
        <dbReference type="ARBA" id="ARBA00029833"/>
    </source>
</evidence>
<dbReference type="EMBL" id="JAQJAC010000005">
    <property type="protein sequence ID" value="KAJ5583878.1"/>
    <property type="molecule type" value="Genomic_DNA"/>
</dbReference>
<dbReference type="PANTHER" id="PTHR14957">
    <property type="entry name" value="UBIQUITIN-LIKE-CONJUGATING ENZYME ATG10"/>
    <property type="match status" value="1"/>
</dbReference>
<dbReference type="GO" id="GO:0061651">
    <property type="term" value="F:Atg12 conjugating enzyme activity"/>
    <property type="evidence" value="ECO:0007669"/>
    <property type="project" value="TreeGrafter"/>
</dbReference>
<proteinExistence type="inferred from homology"/>
<dbReference type="Pfam" id="PF03987">
    <property type="entry name" value="Autophagy_act_C"/>
    <property type="match status" value="1"/>
</dbReference>
<dbReference type="GO" id="GO:0000045">
    <property type="term" value="P:autophagosome assembly"/>
    <property type="evidence" value="ECO:0007669"/>
    <property type="project" value="TreeGrafter"/>
</dbReference>
<evidence type="ECO:0000313" key="8">
    <source>
        <dbReference type="EMBL" id="KAJ5583878.1"/>
    </source>
</evidence>
<keyword evidence="4" id="KW-0833">Ubl conjugation pathway</keyword>
<evidence type="ECO:0000256" key="4">
    <source>
        <dbReference type="ARBA" id="ARBA00022786"/>
    </source>
</evidence>
<dbReference type="PANTHER" id="PTHR14957:SF1">
    <property type="entry name" value="UBIQUITIN-LIKE-CONJUGATING ENZYME ATG10"/>
    <property type="match status" value="1"/>
</dbReference>